<dbReference type="Gene3D" id="1.20.1250.20">
    <property type="entry name" value="MFS general substrate transporter like domains"/>
    <property type="match status" value="2"/>
</dbReference>
<dbReference type="GeneID" id="54472852"/>
<evidence type="ECO:0000256" key="2">
    <source>
        <dbReference type="ARBA" id="ARBA00022448"/>
    </source>
</evidence>
<feature type="transmembrane region" description="Helical" evidence="6">
    <location>
        <begin position="458"/>
        <end position="477"/>
    </location>
</feature>
<dbReference type="AlphaFoldDB" id="A0A6A6Q1R2"/>
<feature type="transmembrane region" description="Helical" evidence="6">
    <location>
        <begin position="168"/>
        <end position="188"/>
    </location>
</feature>
<keyword evidence="2" id="KW-0813">Transport</keyword>
<dbReference type="InterPro" id="IPR036259">
    <property type="entry name" value="MFS_trans_sf"/>
</dbReference>
<feature type="transmembrane region" description="Helical" evidence="6">
    <location>
        <begin position="363"/>
        <end position="382"/>
    </location>
</feature>
<organism evidence="7 8">
    <name type="scientific">Neohortaea acidophila</name>
    <dbReference type="NCBI Taxonomy" id="245834"/>
    <lineage>
        <taxon>Eukaryota</taxon>
        <taxon>Fungi</taxon>
        <taxon>Dikarya</taxon>
        <taxon>Ascomycota</taxon>
        <taxon>Pezizomycotina</taxon>
        <taxon>Dothideomycetes</taxon>
        <taxon>Dothideomycetidae</taxon>
        <taxon>Mycosphaerellales</taxon>
        <taxon>Teratosphaeriaceae</taxon>
        <taxon>Neohortaea</taxon>
    </lineage>
</organism>
<evidence type="ECO:0000256" key="6">
    <source>
        <dbReference type="SAM" id="Phobius"/>
    </source>
</evidence>
<feature type="transmembrane region" description="Helical" evidence="6">
    <location>
        <begin position="339"/>
        <end position="356"/>
    </location>
</feature>
<dbReference type="Proteomes" id="UP000799767">
    <property type="component" value="Unassembled WGS sequence"/>
</dbReference>
<keyword evidence="5 6" id="KW-0472">Membrane</keyword>
<keyword evidence="8" id="KW-1185">Reference proteome</keyword>
<feature type="transmembrane region" description="Helical" evidence="6">
    <location>
        <begin position="231"/>
        <end position="251"/>
    </location>
</feature>
<feature type="transmembrane region" description="Helical" evidence="6">
    <location>
        <begin position="300"/>
        <end position="319"/>
    </location>
</feature>
<proteinExistence type="predicted"/>
<evidence type="ECO:0000313" key="7">
    <source>
        <dbReference type="EMBL" id="KAF2486222.1"/>
    </source>
</evidence>
<accession>A0A6A6Q1R2</accession>
<evidence type="ECO:0000313" key="8">
    <source>
        <dbReference type="Proteomes" id="UP000799767"/>
    </source>
</evidence>
<gene>
    <name evidence="7" type="ORF">BDY17DRAFT_261413</name>
</gene>
<evidence type="ECO:0000256" key="1">
    <source>
        <dbReference type="ARBA" id="ARBA00004141"/>
    </source>
</evidence>
<evidence type="ECO:0000256" key="4">
    <source>
        <dbReference type="ARBA" id="ARBA00022989"/>
    </source>
</evidence>
<dbReference type="EMBL" id="MU001632">
    <property type="protein sequence ID" value="KAF2486222.1"/>
    <property type="molecule type" value="Genomic_DNA"/>
</dbReference>
<dbReference type="PANTHER" id="PTHR43791:SF40">
    <property type="entry name" value="THIAMINE PATHWAY TRANSPORTER THI73"/>
    <property type="match status" value="1"/>
</dbReference>
<reference evidence="7" key="1">
    <citation type="journal article" date="2020" name="Stud. Mycol.">
        <title>101 Dothideomycetes genomes: a test case for predicting lifestyles and emergence of pathogens.</title>
        <authorList>
            <person name="Haridas S."/>
            <person name="Albert R."/>
            <person name="Binder M."/>
            <person name="Bloem J."/>
            <person name="Labutti K."/>
            <person name="Salamov A."/>
            <person name="Andreopoulos B."/>
            <person name="Baker S."/>
            <person name="Barry K."/>
            <person name="Bills G."/>
            <person name="Bluhm B."/>
            <person name="Cannon C."/>
            <person name="Castanera R."/>
            <person name="Culley D."/>
            <person name="Daum C."/>
            <person name="Ezra D."/>
            <person name="Gonzalez J."/>
            <person name="Henrissat B."/>
            <person name="Kuo A."/>
            <person name="Liang C."/>
            <person name="Lipzen A."/>
            <person name="Lutzoni F."/>
            <person name="Magnuson J."/>
            <person name="Mondo S."/>
            <person name="Nolan M."/>
            <person name="Ohm R."/>
            <person name="Pangilinan J."/>
            <person name="Park H.-J."/>
            <person name="Ramirez L."/>
            <person name="Alfaro M."/>
            <person name="Sun H."/>
            <person name="Tritt A."/>
            <person name="Yoshinaga Y."/>
            <person name="Zwiers L.-H."/>
            <person name="Turgeon B."/>
            <person name="Goodwin S."/>
            <person name="Spatafora J."/>
            <person name="Crous P."/>
            <person name="Grigoriev I."/>
        </authorList>
    </citation>
    <scope>NUCLEOTIDE SEQUENCE</scope>
    <source>
        <strain evidence="7">CBS 113389</strain>
    </source>
</reference>
<evidence type="ECO:0000256" key="5">
    <source>
        <dbReference type="ARBA" id="ARBA00023136"/>
    </source>
</evidence>
<feature type="transmembrane region" description="Helical" evidence="6">
    <location>
        <begin position="68"/>
        <end position="87"/>
    </location>
</feature>
<dbReference type="InterPro" id="IPR011701">
    <property type="entry name" value="MFS"/>
</dbReference>
<evidence type="ECO:0000256" key="3">
    <source>
        <dbReference type="ARBA" id="ARBA00022692"/>
    </source>
</evidence>
<dbReference type="OrthoDB" id="6730379at2759"/>
<name>A0A6A6Q1R2_9PEZI</name>
<feature type="transmembrane region" description="Helical" evidence="6">
    <location>
        <begin position="425"/>
        <end position="446"/>
    </location>
</feature>
<keyword evidence="4 6" id="KW-1133">Transmembrane helix</keyword>
<sequence length="527" mass="58453">MASINEDKKQDSIASKLENADEKVGTIVVENVNGDAAPREVQAADGDDALRLVGTHAHQFDEAYYKRLRLKIDLHIMPLLCFIYFTQFTDKNILSYSSIMGFPVKGIQYNTVAQAFYVGYLVWMFPAQYIGQRFPIAKYLGVNIILWGCLVMLTAVCKNFSGFYALRFFLGTLEACVAPCLILIVSMWYKQNERASRIAWFYVGNLLSSVVGGASSYGITFYHGQIASWQLLYIVLGALAIVCGLLVIFYLPSSAATARFLSDEEKIAALERIRLDQGGTHNKHIKKYQIREAFTDIRTWIMALIILCLGIPNGGNSAFNNLIQEGLGFSERTTLLLDMPRAAIGGVAVVGVGWLSDRYKDRMSLVLLTSLPTLIGMIILTTMQNSGKKGVLEFGLLIQNLSAPTFPLCYAWNSSNTGGYTKKNTINAFTLFTFGVGSVVGTYIFLPQDAPGYIPGKAAIGILTGVLMCAAAIMAYINVRWNRQKKVALQQLILDNGWSEEEVQHQAEKAAFLDLTDKENVFFTYTR</sequence>
<dbReference type="Pfam" id="PF07690">
    <property type="entry name" value="MFS_1"/>
    <property type="match status" value="1"/>
</dbReference>
<keyword evidence="3 6" id="KW-0812">Transmembrane</keyword>
<comment type="subcellular location">
    <subcellularLocation>
        <location evidence="1">Membrane</location>
        <topology evidence="1">Multi-pass membrane protein</topology>
    </subcellularLocation>
</comment>
<dbReference type="SUPFAM" id="SSF103473">
    <property type="entry name" value="MFS general substrate transporter"/>
    <property type="match status" value="1"/>
</dbReference>
<protein>
    <submittedName>
        <fullName evidence="7">MFS general substrate transporter</fullName>
    </submittedName>
</protein>
<feature type="transmembrane region" description="Helical" evidence="6">
    <location>
        <begin position="394"/>
        <end position="413"/>
    </location>
</feature>
<dbReference type="GO" id="GO:0022857">
    <property type="term" value="F:transmembrane transporter activity"/>
    <property type="evidence" value="ECO:0007669"/>
    <property type="project" value="InterPro"/>
</dbReference>
<feature type="transmembrane region" description="Helical" evidence="6">
    <location>
        <begin position="200"/>
        <end position="219"/>
    </location>
</feature>
<feature type="transmembrane region" description="Helical" evidence="6">
    <location>
        <begin position="107"/>
        <end position="125"/>
    </location>
</feature>
<dbReference type="PANTHER" id="PTHR43791">
    <property type="entry name" value="PERMEASE-RELATED"/>
    <property type="match status" value="1"/>
</dbReference>
<feature type="transmembrane region" description="Helical" evidence="6">
    <location>
        <begin position="137"/>
        <end position="156"/>
    </location>
</feature>
<dbReference type="RefSeq" id="XP_033592791.1">
    <property type="nucleotide sequence ID" value="XM_033731850.1"/>
</dbReference>
<dbReference type="GO" id="GO:0016020">
    <property type="term" value="C:membrane"/>
    <property type="evidence" value="ECO:0007669"/>
    <property type="project" value="UniProtKB-SubCell"/>
</dbReference>